<dbReference type="AlphaFoldDB" id="A0A8J6IUP8"/>
<evidence type="ECO:0000256" key="6">
    <source>
        <dbReference type="ARBA" id="ARBA00022692"/>
    </source>
</evidence>
<feature type="region of interest" description="Disordered" evidence="11">
    <location>
        <begin position="66"/>
        <end position="101"/>
    </location>
</feature>
<feature type="compositionally biased region" description="Pro residues" evidence="11">
    <location>
        <begin position="72"/>
        <end position="85"/>
    </location>
</feature>
<evidence type="ECO:0000256" key="3">
    <source>
        <dbReference type="ARBA" id="ARBA00022448"/>
    </source>
</evidence>
<evidence type="ECO:0000256" key="8">
    <source>
        <dbReference type="ARBA" id="ARBA00022989"/>
    </source>
</evidence>
<keyword evidence="10" id="KW-0735">Signal-anchor</keyword>
<dbReference type="GO" id="GO:0015891">
    <property type="term" value="P:siderophore transport"/>
    <property type="evidence" value="ECO:0007669"/>
    <property type="project" value="InterPro"/>
</dbReference>
<comment type="caution">
    <text evidence="13">The sequence shown here is derived from an EMBL/GenBank/DDBJ whole genome shotgun (WGS) entry which is preliminary data.</text>
</comment>
<feature type="domain" description="TonB C-terminal" evidence="12">
    <location>
        <begin position="120"/>
        <end position="212"/>
    </location>
</feature>
<evidence type="ECO:0000256" key="11">
    <source>
        <dbReference type="SAM" id="MobiDB-lite"/>
    </source>
</evidence>
<dbReference type="InterPro" id="IPR037682">
    <property type="entry name" value="TonB_C"/>
</dbReference>
<keyword evidence="14" id="KW-1185">Reference proteome</keyword>
<comment type="function">
    <text evidence="10">Interacts with outer membrane receptor proteins that carry out high-affinity binding and energy dependent uptake into the periplasmic space of specific substrates. It could act to transduce energy from the cytoplasmic membrane to specific energy-requiring processes in the outer membrane, resulting in the release into the periplasm of ligands bound by these outer membrane proteins.</text>
</comment>
<keyword evidence="6 10" id="KW-0812">Transmembrane</keyword>
<feature type="transmembrane region" description="Helical" evidence="10">
    <location>
        <begin position="17"/>
        <end position="35"/>
    </location>
</feature>
<sequence length="212" mass="23524">MQANPTLSFNPNAIGKALGFTLIATLMTFALFWLMQYLIRFDGQMVEEPAKTVFIDPVFNREDSVPNVRKILPPPPKTVTPPKPQVIPEAEPDSGGGTPSYVPDYKVNTGSDLTLPTLIPGEGLATPIVRVEPNYPIDALRNGVSGYVTLRFDISESGTVQNIQITDAEPKRVFDREARRALAKWKYKPRVENGVALTQPNQKIMLTFDLQK</sequence>
<organism evidence="13 14">
    <name type="scientific">Neptunicella marina</name>
    <dbReference type="NCBI Taxonomy" id="2125989"/>
    <lineage>
        <taxon>Bacteria</taxon>
        <taxon>Pseudomonadati</taxon>
        <taxon>Pseudomonadota</taxon>
        <taxon>Gammaproteobacteria</taxon>
        <taxon>Alteromonadales</taxon>
        <taxon>Alteromonadaceae</taxon>
        <taxon>Neptunicella</taxon>
    </lineage>
</organism>
<dbReference type="InterPro" id="IPR003538">
    <property type="entry name" value="TonB"/>
</dbReference>
<protein>
    <recommendedName>
        <fullName evidence="10">Protein TonB</fullName>
    </recommendedName>
</protein>
<keyword evidence="5 10" id="KW-0997">Cell inner membrane</keyword>
<accession>A0A8J6IUP8</accession>
<evidence type="ECO:0000256" key="9">
    <source>
        <dbReference type="ARBA" id="ARBA00023136"/>
    </source>
</evidence>
<dbReference type="GO" id="GO:0030288">
    <property type="term" value="C:outer membrane-bounded periplasmic space"/>
    <property type="evidence" value="ECO:0007669"/>
    <property type="project" value="InterPro"/>
</dbReference>
<dbReference type="EMBL" id="JACNEP010000006">
    <property type="protein sequence ID" value="MBC3766185.1"/>
    <property type="molecule type" value="Genomic_DNA"/>
</dbReference>
<dbReference type="GO" id="GO:0031992">
    <property type="term" value="F:energy transducer activity"/>
    <property type="evidence" value="ECO:0007669"/>
    <property type="project" value="InterPro"/>
</dbReference>
<dbReference type="RefSeq" id="WP_186506655.1">
    <property type="nucleotide sequence ID" value="NZ_JACNEP010000006.1"/>
</dbReference>
<keyword evidence="9 10" id="KW-0472">Membrane</keyword>
<evidence type="ECO:0000256" key="7">
    <source>
        <dbReference type="ARBA" id="ARBA00022927"/>
    </source>
</evidence>
<dbReference type="PRINTS" id="PR01374">
    <property type="entry name" value="TONBPROTEIN"/>
</dbReference>
<comment type="subcellular location">
    <subcellularLocation>
        <location evidence="1 10">Cell inner membrane</location>
        <topology evidence="1 10">Single-pass membrane protein</topology>
        <orientation evidence="1 10">Periplasmic side</orientation>
    </subcellularLocation>
</comment>
<dbReference type="GO" id="GO:0005886">
    <property type="term" value="C:plasma membrane"/>
    <property type="evidence" value="ECO:0007669"/>
    <property type="project" value="UniProtKB-SubCell"/>
</dbReference>
<evidence type="ECO:0000256" key="4">
    <source>
        <dbReference type="ARBA" id="ARBA00022475"/>
    </source>
</evidence>
<dbReference type="GO" id="GO:0055085">
    <property type="term" value="P:transmembrane transport"/>
    <property type="evidence" value="ECO:0007669"/>
    <property type="project" value="InterPro"/>
</dbReference>
<proteinExistence type="inferred from homology"/>
<dbReference type="InterPro" id="IPR006260">
    <property type="entry name" value="TonB/TolA_C"/>
</dbReference>
<keyword evidence="8 10" id="KW-1133">Transmembrane helix</keyword>
<keyword evidence="4 10" id="KW-1003">Cell membrane</keyword>
<dbReference type="SUPFAM" id="SSF74653">
    <property type="entry name" value="TolA/TonB C-terminal domain"/>
    <property type="match status" value="1"/>
</dbReference>
<keyword evidence="3 10" id="KW-0813">Transport</keyword>
<dbReference type="PANTHER" id="PTHR33446">
    <property type="entry name" value="PROTEIN TONB-RELATED"/>
    <property type="match status" value="1"/>
</dbReference>
<evidence type="ECO:0000256" key="1">
    <source>
        <dbReference type="ARBA" id="ARBA00004383"/>
    </source>
</evidence>
<dbReference type="InterPro" id="IPR051045">
    <property type="entry name" value="TonB-dependent_transducer"/>
</dbReference>
<dbReference type="NCBIfam" id="TIGR01352">
    <property type="entry name" value="tonB_Cterm"/>
    <property type="match status" value="1"/>
</dbReference>
<dbReference type="FunFam" id="3.30.1150.10:FF:000006">
    <property type="entry name" value="Protein TonB"/>
    <property type="match status" value="1"/>
</dbReference>
<dbReference type="Proteomes" id="UP000601768">
    <property type="component" value="Unassembled WGS sequence"/>
</dbReference>
<evidence type="ECO:0000259" key="12">
    <source>
        <dbReference type="PROSITE" id="PS52015"/>
    </source>
</evidence>
<keyword evidence="7 10" id="KW-0653">Protein transport</keyword>
<evidence type="ECO:0000313" key="13">
    <source>
        <dbReference type="EMBL" id="MBC3766185.1"/>
    </source>
</evidence>
<dbReference type="GO" id="GO:0015031">
    <property type="term" value="P:protein transport"/>
    <property type="evidence" value="ECO:0007669"/>
    <property type="project" value="UniProtKB-UniRule"/>
</dbReference>
<dbReference type="Gene3D" id="3.30.2420.10">
    <property type="entry name" value="TonB"/>
    <property type="match status" value="1"/>
</dbReference>
<reference evidence="13" key="2">
    <citation type="submission" date="2020-08" db="EMBL/GenBank/DDBJ databases">
        <authorList>
            <person name="Lai Q."/>
        </authorList>
    </citation>
    <scope>NUCLEOTIDE SEQUENCE</scope>
    <source>
        <strain evidence="13">S27-2</strain>
    </source>
</reference>
<dbReference type="PANTHER" id="PTHR33446:SF14">
    <property type="entry name" value="PROTEIN TONB"/>
    <property type="match status" value="1"/>
</dbReference>
<reference evidence="13" key="1">
    <citation type="journal article" date="2018" name="Int. J. Syst. Evol. Microbiol.">
        <title>Neptunicella marina gen. nov., sp. nov., isolated from surface seawater.</title>
        <authorList>
            <person name="Liu X."/>
            <person name="Lai Q."/>
            <person name="Du Y."/>
            <person name="Zhang X."/>
            <person name="Liu Z."/>
            <person name="Sun F."/>
            <person name="Shao Z."/>
        </authorList>
    </citation>
    <scope>NUCLEOTIDE SEQUENCE</scope>
    <source>
        <strain evidence="13">S27-2</strain>
    </source>
</reference>
<evidence type="ECO:0000313" key="14">
    <source>
        <dbReference type="Proteomes" id="UP000601768"/>
    </source>
</evidence>
<name>A0A8J6IUP8_9ALTE</name>
<dbReference type="PROSITE" id="PS52015">
    <property type="entry name" value="TONB_CTD"/>
    <property type="match status" value="1"/>
</dbReference>
<evidence type="ECO:0000256" key="5">
    <source>
        <dbReference type="ARBA" id="ARBA00022519"/>
    </source>
</evidence>
<evidence type="ECO:0000256" key="2">
    <source>
        <dbReference type="ARBA" id="ARBA00006555"/>
    </source>
</evidence>
<dbReference type="Pfam" id="PF03544">
    <property type="entry name" value="TonB_C"/>
    <property type="match status" value="1"/>
</dbReference>
<evidence type="ECO:0000256" key="10">
    <source>
        <dbReference type="RuleBase" id="RU362123"/>
    </source>
</evidence>
<gene>
    <name evidence="13" type="ORF">H8B19_09860</name>
</gene>
<comment type="similarity">
    <text evidence="2 10">Belongs to the TonB family.</text>
</comment>